<reference evidence="10 11" key="1">
    <citation type="submission" date="2020-01" db="EMBL/GenBank/DDBJ databases">
        <authorList>
            <consortium name="DOE Joint Genome Institute"/>
            <person name="Haridas S."/>
            <person name="Albert R."/>
            <person name="Binder M."/>
            <person name="Bloem J."/>
            <person name="Labutti K."/>
            <person name="Salamov A."/>
            <person name="Andreopoulos B."/>
            <person name="Baker S.E."/>
            <person name="Barry K."/>
            <person name="Bills G."/>
            <person name="Bluhm B.H."/>
            <person name="Cannon C."/>
            <person name="Castanera R."/>
            <person name="Culley D.E."/>
            <person name="Daum C."/>
            <person name="Ezra D."/>
            <person name="Gonzalez J.B."/>
            <person name="Henrissat B."/>
            <person name="Kuo A."/>
            <person name="Liang C."/>
            <person name="Lipzen A."/>
            <person name="Lutzoni F."/>
            <person name="Magnuson J."/>
            <person name="Mondo S."/>
            <person name="Nolan M."/>
            <person name="Ohm R."/>
            <person name="Pangilinan J."/>
            <person name="Park H.-J.H."/>
            <person name="Ramirez L."/>
            <person name="Alfaro M."/>
            <person name="Sun H."/>
            <person name="Tritt A."/>
            <person name="Yoshinaga Y."/>
            <person name="Zwiers L.-H.L."/>
            <person name="Turgeon B.G."/>
            <person name="Goodwin S.B."/>
            <person name="Spatafora J.W."/>
            <person name="Crous P.W."/>
            <person name="Grigoriev I.V."/>
        </authorList>
    </citation>
    <scope>NUCLEOTIDE SEQUENCE [LARGE SCALE GENOMIC DNA]</scope>
    <source>
        <strain evidence="10 11">CBS 611.86</strain>
    </source>
</reference>
<proteinExistence type="inferred from homology"/>
<dbReference type="SUPFAM" id="SSF51905">
    <property type="entry name" value="FAD/NAD(P)-binding domain"/>
    <property type="match status" value="1"/>
</dbReference>
<accession>A0A7C8I9P0</accession>
<keyword evidence="4" id="KW-0560">Oxidoreductase</keyword>
<dbReference type="AlphaFoldDB" id="A0A7C8I9P0"/>
<dbReference type="PANTHER" id="PTHR43104:SF4">
    <property type="entry name" value="L-2-HYDROXYGLUTARATE DEHYDROGENASE, MITOCHONDRIAL"/>
    <property type="match status" value="1"/>
</dbReference>
<dbReference type="Proteomes" id="UP000481861">
    <property type="component" value="Unassembled WGS sequence"/>
</dbReference>
<dbReference type="InterPro" id="IPR006076">
    <property type="entry name" value="FAD-dep_OxRdtase"/>
</dbReference>
<organism evidence="10 11">
    <name type="scientific">Massariosphaeria phaeospora</name>
    <dbReference type="NCBI Taxonomy" id="100035"/>
    <lineage>
        <taxon>Eukaryota</taxon>
        <taxon>Fungi</taxon>
        <taxon>Dikarya</taxon>
        <taxon>Ascomycota</taxon>
        <taxon>Pezizomycotina</taxon>
        <taxon>Dothideomycetes</taxon>
        <taxon>Pleosporomycetidae</taxon>
        <taxon>Pleosporales</taxon>
        <taxon>Pleosporales incertae sedis</taxon>
        <taxon>Massariosphaeria</taxon>
    </lineage>
</organism>
<evidence type="ECO:0000259" key="9">
    <source>
        <dbReference type="Pfam" id="PF01266"/>
    </source>
</evidence>
<dbReference type="GO" id="GO:0047545">
    <property type="term" value="F:(S)-2-hydroxyglutarate dehydrogenase activity"/>
    <property type="evidence" value="ECO:0007669"/>
    <property type="project" value="UniProtKB-EC"/>
</dbReference>
<dbReference type="EC" id="1.1.99.2" evidence="7"/>
<evidence type="ECO:0000256" key="5">
    <source>
        <dbReference type="ARBA" id="ARBA00036066"/>
    </source>
</evidence>
<dbReference type="InterPro" id="IPR036188">
    <property type="entry name" value="FAD/NAD-bd_sf"/>
</dbReference>
<gene>
    <name evidence="10" type="ORF">BDV95DRAFT_668921</name>
</gene>
<evidence type="ECO:0000256" key="1">
    <source>
        <dbReference type="ARBA" id="ARBA00001974"/>
    </source>
</evidence>
<comment type="cofactor">
    <cofactor evidence="1">
        <name>FAD</name>
        <dbReference type="ChEBI" id="CHEBI:57692"/>
    </cofactor>
</comment>
<evidence type="ECO:0000313" key="10">
    <source>
        <dbReference type="EMBL" id="KAF2870813.1"/>
    </source>
</evidence>
<dbReference type="Gene3D" id="3.30.9.10">
    <property type="entry name" value="D-Amino Acid Oxidase, subunit A, domain 2"/>
    <property type="match status" value="1"/>
</dbReference>
<evidence type="ECO:0000313" key="11">
    <source>
        <dbReference type="Proteomes" id="UP000481861"/>
    </source>
</evidence>
<comment type="caution">
    <text evidence="10">The sequence shown here is derived from an EMBL/GenBank/DDBJ whole genome shotgun (WGS) entry which is preliminary data.</text>
</comment>
<evidence type="ECO:0000256" key="6">
    <source>
        <dbReference type="ARBA" id="ARBA00037941"/>
    </source>
</evidence>
<name>A0A7C8I9P0_9PLEO</name>
<evidence type="ECO:0000256" key="7">
    <source>
        <dbReference type="ARBA" id="ARBA00038878"/>
    </source>
</evidence>
<comment type="catalytic activity">
    <reaction evidence="5">
        <text>(S)-2-hydroxyglutarate + A = 2-oxoglutarate + AH2</text>
        <dbReference type="Rhea" id="RHEA:21252"/>
        <dbReference type="ChEBI" id="CHEBI:13193"/>
        <dbReference type="ChEBI" id="CHEBI:16782"/>
        <dbReference type="ChEBI" id="CHEBI:16810"/>
        <dbReference type="ChEBI" id="CHEBI:17499"/>
        <dbReference type="EC" id="1.1.99.2"/>
    </reaction>
</comment>
<evidence type="ECO:0000256" key="3">
    <source>
        <dbReference type="ARBA" id="ARBA00022827"/>
    </source>
</evidence>
<protein>
    <recommendedName>
        <fullName evidence="8">L-2-hydroxyglutarate dehydrogenase, mitochondrial</fullName>
        <ecNumber evidence="7">1.1.99.2</ecNumber>
    </recommendedName>
</protein>
<dbReference type="PANTHER" id="PTHR43104">
    <property type="entry name" value="L-2-HYDROXYGLUTARATE DEHYDROGENASE, MITOCHONDRIAL"/>
    <property type="match status" value="1"/>
</dbReference>
<keyword evidence="2" id="KW-0285">Flavoprotein</keyword>
<sequence>MFATTRAISTSLAQFPPRCFTSRGFSSSASKRSDFTHAVIGAGVVGLAVAKKLQEREGASTVLIERNGAVGMETSSRNSEVIHAGLHYPPSSLKATLCLRGKHLLYDLCARHAIPHRRTGKWIVAQDAAQFGALQRLHAHAHAVGVPTHFVSPTQAHAREPDVRAAAGVLESPSTGIVDSHALMQYLEGAFTELGGVLALRTSVVRIKPLDGGARGWEIETTTTTPDAAAVAGESETSTITADTLVNAAGLAAIPLANMLRPASRQRTPYYAKGTYYSYSASSPRPSTLIYPAPSPGHAGLGTHLTLDLSGRIRFGPDVEWTTSPSDYAPNAANLGAALDAIAEYLPGVRREDVGLDYVGIRPKMARGAAGVAGEGFEDFVIGGEDGVRGYVGCLGVESPGLTAALAVGEEVVGRLYR</sequence>
<comment type="similarity">
    <text evidence="6">Belongs to the L2HGDH family.</text>
</comment>
<evidence type="ECO:0000256" key="2">
    <source>
        <dbReference type="ARBA" id="ARBA00022630"/>
    </source>
</evidence>
<dbReference type="EMBL" id="JAADJZ010000013">
    <property type="protein sequence ID" value="KAF2870813.1"/>
    <property type="molecule type" value="Genomic_DNA"/>
</dbReference>
<feature type="domain" description="FAD dependent oxidoreductase" evidence="9">
    <location>
        <begin position="38"/>
        <end position="413"/>
    </location>
</feature>
<dbReference type="Pfam" id="PF01266">
    <property type="entry name" value="DAO"/>
    <property type="match status" value="1"/>
</dbReference>
<evidence type="ECO:0000256" key="4">
    <source>
        <dbReference type="ARBA" id="ARBA00023002"/>
    </source>
</evidence>
<keyword evidence="3" id="KW-0274">FAD</keyword>
<keyword evidence="11" id="KW-1185">Reference proteome</keyword>
<dbReference type="OrthoDB" id="498204at2759"/>
<dbReference type="Gene3D" id="3.50.50.60">
    <property type="entry name" value="FAD/NAD(P)-binding domain"/>
    <property type="match status" value="1"/>
</dbReference>
<evidence type="ECO:0000256" key="8">
    <source>
        <dbReference type="ARBA" id="ARBA00041137"/>
    </source>
</evidence>